<evidence type="ECO:0000313" key="13">
    <source>
        <dbReference type="Proteomes" id="UP000007800"/>
    </source>
</evidence>
<dbReference type="PRINTS" id="PR00320">
    <property type="entry name" value="GPROTEINBRPT"/>
</dbReference>
<dbReference type="InterPro" id="IPR019775">
    <property type="entry name" value="WD40_repeat_CS"/>
</dbReference>
<keyword evidence="6" id="KW-0677">Repeat</keyword>
<dbReference type="InterPro" id="IPR044536">
    <property type="entry name" value="PEX7"/>
</dbReference>
<proteinExistence type="inferred from homology"/>
<dbReference type="InterPro" id="IPR001680">
    <property type="entry name" value="WD40_rpt"/>
</dbReference>
<dbReference type="Proteomes" id="UP000007800">
    <property type="component" value="Unassembled WGS sequence"/>
</dbReference>
<dbReference type="InterPro" id="IPR036322">
    <property type="entry name" value="WD40_repeat_dom_sf"/>
</dbReference>
<gene>
    <name evidence="12" type="ORF">Pmar_PMAR011896</name>
</gene>
<evidence type="ECO:0000256" key="8">
    <source>
        <dbReference type="ARBA" id="ARBA00023140"/>
    </source>
</evidence>
<dbReference type="InterPro" id="IPR020472">
    <property type="entry name" value="WD40_PAC1"/>
</dbReference>
<dbReference type="GO" id="GO:0005829">
    <property type="term" value="C:cytosol"/>
    <property type="evidence" value="ECO:0007669"/>
    <property type="project" value="UniProtKB-SubCell"/>
</dbReference>
<evidence type="ECO:0000256" key="10">
    <source>
        <dbReference type="ARBA" id="ARBA00032565"/>
    </source>
</evidence>
<evidence type="ECO:0000256" key="7">
    <source>
        <dbReference type="ARBA" id="ARBA00022927"/>
    </source>
</evidence>
<dbReference type="PROSITE" id="PS50082">
    <property type="entry name" value="WD_REPEATS_2"/>
    <property type="match status" value="2"/>
</dbReference>
<dbReference type="PROSITE" id="PS50294">
    <property type="entry name" value="WD_REPEATS_REGION"/>
    <property type="match status" value="1"/>
</dbReference>
<evidence type="ECO:0000256" key="11">
    <source>
        <dbReference type="PROSITE-ProRule" id="PRU00221"/>
    </source>
</evidence>
<comment type="similarity">
    <text evidence="9">Belongs to the WD repeat peroxin-7 family.</text>
</comment>
<evidence type="ECO:0000256" key="4">
    <source>
        <dbReference type="ARBA" id="ARBA00022490"/>
    </source>
</evidence>
<dbReference type="RefSeq" id="XP_002774029.1">
    <property type="nucleotide sequence ID" value="XM_002773983.1"/>
</dbReference>
<keyword evidence="5 11" id="KW-0853">WD repeat</keyword>
<keyword evidence="4" id="KW-0963">Cytoplasm</keyword>
<keyword evidence="12" id="KW-0675">Receptor</keyword>
<feature type="repeat" description="WD" evidence="11">
    <location>
        <begin position="235"/>
        <end position="277"/>
    </location>
</feature>
<name>C5LBM4_PERM5</name>
<protein>
    <recommendedName>
        <fullName evidence="10">Peroxin-7</fullName>
    </recommendedName>
</protein>
<comment type="subcellular location">
    <subcellularLocation>
        <location evidence="2">Cytoplasm</location>
        <location evidence="2">Cytosol</location>
    </subcellularLocation>
    <subcellularLocation>
        <location evidence="1">Peroxisome matrix</location>
    </subcellularLocation>
</comment>
<dbReference type="Pfam" id="PF00400">
    <property type="entry name" value="WD40"/>
    <property type="match status" value="2"/>
</dbReference>
<keyword evidence="13" id="KW-1185">Reference proteome</keyword>
<keyword evidence="8" id="KW-0576">Peroxisome</keyword>
<dbReference type="AlphaFoldDB" id="C5LBM4"/>
<evidence type="ECO:0000256" key="9">
    <source>
        <dbReference type="ARBA" id="ARBA00024017"/>
    </source>
</evidence>
<feature type="repeat" description="WD" evidence="11">
    <location>
        <begin position="191"/>
        <end position="233"/>
    </location>
</feature>
<accession>C5LBM4</accession>
<dbReference type="OMA" id="FAVHWNL"/>
<dbReference type="SUPFAM" id="SSF50978">
    <property type="entry name" value="WD40 repeat-like"/>
    <property type="match status" value="1"/>
</dbReference>
<keyword evidence="3" id="KW-0813">Transport</keyword>
<dbReference type="InParanoid" id="C5LBM4"/>
<dbReference type="GeneID" id="9043275"/>
<dbReference type="PANTHER" id="PTHR46027">
    <property type="entry name" value="PEROXISOMAL TARGETING SIGNAL 2 RECEPTOR"/>
    <property type="match status" value="1"/>
</dbReference>
<evidence type="ECO:0000256" key="5">
    <source>
        <dbReference type="ARBA" id="ARBA00022574"/>
    </source>
</evidence>
<dbReference type="InterPro" id="IPR015943">
    <property type="entry name" value="WD40/YVTN_repeat-like_dom_sf"/>
</dbReference>
<dbReference type="Gene3D" id="2.130.10.10">
    <property type="entry name" value="YVTN repeat-like/Quinoprotein amine dehydrogenase"/>
    <property type="match status" value="1"/>
</dbReference>
<dbReference type="GO" id="GO:0005053">
    <property type="term" value="F:peroxisome matrix targeting signal-2 binding"/>
    <property type="evidence" value="ECO:0007669"/>
    <property type="project" value="InterPro"/>
</dbReference>
<dbReference type="OrthoDB" id="273771at2759"/>
<evidence type="ECO:0000256" key="3">
    <source>
        <dbReference type="ARBA" id="ARBA00022448"/>
    </source>
</evidence>
<reference evidence="12 13" key="1">
    <citation type="submission" date="2008-07" db="EMBL/GenBank/DDBJ databases">
        <authorList>
            <person name="El-Sayed N."/>
            <person name="Caler E."/>
            <person name="Inman J."/>
            <person name="Amedeo P."/>
            <person name="Hass B."/>
            <person name="Wortman J."/>
        </authorList>
    </citation>
    <scope>NUCLEOTIDE SEQUENCE [LARGE SCALE GENOMIC DNA]</scope>
    <source>
        <strain evidence="13">ATCC 50983 / TXsc</strain>
    </source>
</reference>
<sequence>MSTFQTTTHFAGYSCQFSPFNSHILGVATAQYYGIVGNGKLVVLDLSRSSETKEYITKDGCFDLAWAEDNDKIVFAATGDGSIKVFDITSPTGNLPIANLVGHTAEIGWIECNAMLPTLLASVGWDRVINVWDLPKGAVGLRLEGRHTGVIYACSWSPRNASWLATVGGDAKVCLHDVKAGNQTAPSIVIPHAHDGEILSCDWNKYADSVIVTAGVDRVVRSWDLRNPSAPLVTMAGHELAVRRVKCHPHNSRTVISGGYDMAVFVWDLEANSAQGHLVDRFDHHSEFVYGVDLSLFTSKCEYSMNDQLLAAIGLAARQVHTDFLGWAVPVKSAGCCGFASTANDYSHDEFVQAATHMSKAAGLISHPRVAKIMAEAGAQAGVQGASAAKSAMHALKEAKDGNML</sequence>
<evidence type="ECO:0000256" key="1">
    <source>
        <dbReference type="ARBA" id="ARBA00004253"/>
    </source>
</evidence>
<dbReference type="EMBL" id="GG680918">
    <property type="protein sequence ID" value="EER05845.1"/>
    <property type="molecule type" value="Genomic_DNA"/>
</dbReference>
<evidence type="ECO:0000256" key="2">
    <source>
        <dbReference type="ARBA" id="ARBA00004514"/>
    </source>
</evidence>
<dbReference type="GO" id="GO:0016558">
    <property type="term" value="P:protein import into peroxisome matrix"/>
    <property type="evidence" value="ECO:0007669"/>
    <property type="project" value="InterPro"/>
</dbReference>
<dbReference type="GO" id="GO:0005782">
    <property type="term" value="C:peroxisomal matrix"/>
    <property type="evidence" value="ECO:0007669"/>
    <property type="project" value="UniProtKB-SubCell"/>
</dbReference>
<dbReference type="PANTHER" id="PTHR46027:SF1">
    <property type="entry name" value="PEROXISOMAL TARGETING SIGNAL 2 RECEPTOR"/>
    <property type="match status" value="1"/>
</dbReference>
<evidence type="ECO:0000256" key="6">
    <source>
        <dbReference type="ARBA" id="ARBA00022737"/>
    </source>
</evidence>
<keyword evidence="7" id="KW-0653">Protein transport</keyword>
<dbReference type="PROSITE" id="PS00678">
    <property type="entry name" value="WD_REPEATS_1"/>
    <property type="match status" value="3"/>
</dbReference>
<evidence type="ECO:0000313" key="12">
    <source>
        <dbReference type="EMBL" id="EER05845.1"/>
    </source>
</evidence>
<organism evidence="13">
    <name type="scientific">Perkinsus marinus (strain ATCC 50983 / TXsc)</name>
    <dbReference type="NCBI Taxonomy" id="423536"/>
    <lineage>
        <taxon>Eukaryota</taxon>
        <taxon>Sar</taxon>
        <taxon>Alveolata</taxon>
        <taxon>Perkinsozoa</taxon>
        <taxon>Perkinsea</taxon>
        <taxon>Perkinsida</taxon>
        <taxon>Perkinsidae</taxon>
        <taxon>Perkinsus</taxon>
    </lineage>
</organism>
<dbReference type="SMART" id="SM00320">
    <property type="entry name" value="WD40"/>
    <property type="match status" value="5"/>
</dbReference>